<sequence>MIVLRRPKPQHYKLAMRRQCSLPRVSENVEGADIPSYLRETLPKLTGIIFDPSLEFQKVHRRGSKWRDDANPPRQIIACLLCHVQTRQLLQAARTHCPFRLDDLEVRLTADFSKEASERRRAFLDLRHRLRQLDVKYGLFEPARLWTTKNGVSKDFYDPEDLRLFLDGLQHQTQSMDTASSIQPQDPLGPLPGVTSSASAPEDTGRPTTDSHPRGRDQERLTKSYDNRGQVLEVVAMHTQIADRDKSRSPLKPPT</sequence>
<dbReference type="InterPro" id="IPR042566">
    <property type="entry name" value="L1_C"/>
</dbReference>
<evidence type="ECO:0000313" key="2">
    <source>
        <dbReference type="EMBL" id="KAJ1162629.1"/>
    </source>
</evidence>
<gene>
    <name evidence="2" type="ORF">NDU88_003097</name>
</gene>
<feature type="compositionally biased region" description="Basic and acidic residues" evidence="1">
    <location>
        <begin position="203"/>
        <end position="226"/>
    </location>
</feature>
<feature type="region of interest" description="Disordered" evidence="1">
    <location>
        <begin position="175"/>
        <end position="230"/>
    </location>
</feature>
<dbReference type="PANTHER" id="PTHR11505">
    <property type="entry name" value="L1 TRANSPOSABLE ELEMENT-RELATED"/>
    <property type="match status" value="1"/>
</dbReference>
<evidence type="ECO:0000313" key="3">
    <source>
        <dbReference type="Proteomes" id="UP001066276"/>
    </source>
</evidence>
<name>A0AAV7SCG5_PLEWA</name>
<dbReference type="Proteomes" id="UP001066276">
    <property type="component" value="Chromosome 4_2"/>
</dbReference>
<organism evidence="2 3">
    <name type="scientific">Pleurodeles waltl</name>
    <name type="common">Iberian ribbed newt</name>
    <dbReference type="NCBI Taxonomy" id="8319"/>
    <lineage>
        <taxon>Eukaryota</taxon>
        <taxon>Metazoa</taxon>
        <taxon>Chordata</taxon>
        <taxon>Craniata</taxon>
        <taxon>Vertebrata</taxon>
        <taxon>Euteleostomi</taxon>
        <taxon>Amphibia</taxon>
        <taxon>Batrachia</taxon>
        <taxon>Caudata</taxon>
        <taxon>Salamandroidea</taxon>
        <taxon>Salamandridae</taxon>
        <taxon>Pleurodelinae</taxon>
        <taxon>Pleurodeles</taxon>
    </lineage>
</organism>
<keyword evidence="3" id="KW-1185">Reference proteome</keyword>
<reference evidence="2" key="1">
    <citation type="journal article" date="2022" name="bioRxiv">
        <title>Sequencing and chromosome-scale assembly of the giantPleurodeles waltlgenome.</title>
        <authorList>
            <person name="Brown T."/>
            <person name="Elewa A."/>
            <person name="Iarovenko S."/>
            <person name="Subramanian E."/>
            <person name="Araus A.J."/>
            <person name="Petzold A."/>
            <person name="Susuki M."/>
            <person name="Suzuki K.-i.T."/>
            <person name="Hayashi T."/>
            <person name="Toyoda A."/>
            <person name="Oliveira C."/>
            <person name="Osipova E."/>
            <person name="Leigh N.D."/>
            <person name="Simon A."/>
            <person name="Yun M.H."/>
        </authorList>
    </citation>
    <scope>NUCLEOTIDE SEQUENCE</scope>
    <source>
        <strain evidence="2">20211129_DDA</strain>
        <tissue evidence="2">Liver</tissue>
    </source>
</reference>
<comment type="caution">
    <text evidence="2">The sequence shown here is derived from an EMBL/GenBank/DDBJ whole genome shotgun (WGS) entry which is preliminary data.</text>
</comment>
<dbReference type="EMBL" id="JANPWB010000008">
    <property type="protein sequence ID" value="KAJ1162629.1"/>
    <property type="molecule type" value="Genomic_DNA"/>
</dbReference>
<protein>
    <submittedName>
        <fullName evidence="2">Uncharacterized protein</fullName>
    </submittedName>
</protein>
<dbReference type="InterPro" id="IPR004244">
    <property type="entry name" value="Transposase_22"/>
</dbReference>
<evidence type="ECO:0000256" key="1">
    <source>
        <dbReference type="SAM" id="MobiDB-lite"/>
    </source>
</evidence>
<dbReference type="Gene3D" id="3.30.250.20">
    <property type="entry name" value="L1 transposable element, C-terminal domain"/>
    <property type="match status" value="1"/>
</dbReference>
<accession>A0AAV7SCG5</accession>
<feature type="compositionally biased region" description="Polar residues" evidence="1">
    <location>
        <begin position="175"/>
        <end position="184"/>
    </location>
</feature>
<dbReference type="AlphaFoldDB" id="A0AAV7SCG5"/>
<proteinExistence type="predicted"/>